<dbReference type="RefSeq" id="XP_011296682.1">
    <property type="nucleotide sequence ID" value="XM_011298380.1"/>
</dbReference>
<dbReference type="OrthoDB" id="266518at2759"/>
<feature type="transmembrane region" description="Helical" evidence="6">
    <location>
        <begin position="236"/>
        <end position="254"/>
    </location>
</feature>
<comment type="subcellular location">
    <subcellularLocation>
        <location evidence="1">Membrane</location>
        <topology evidence="1">Multi-pass membrane protein</topology>
    </subcellularLocation>
</comment>
<evidence type="ECO:0000256" key="2">
    <source>
        <dbReference type="ARBA" id="ARBA00010970"/>
    </source>
</evidence>
<feature type="transmembrane region" description="Helical" evidence="6">
    <location>
        <begin position="194"/>
        <end position="215"/>
    </location>
</feature>
<dbReference type="PANTHER" id="PTHR21389:SF0">
    <property type="entry name" value="ETOPOSIDE-INDUCED PROTEIN 2.4 HOMOLOG"/>
    <property type="match status" value="1"/>
</dbReference>
<evidence type="ECO:0000256" key="5">
    <source>
        <dbReference type="ARBA" id="ARBA00023136"/>
    </source>
</evidence>
<dbReference type="GO" id="GO:0016236">
    <property type="term" value="P:macroautophagy"/>
    <property type="evidence" value="ECO:0007669"/>
    <property type="project" value="TreeGrafter"/>
</dbReference>
<evidence type="ECO:0000313" key="7">
    <source>
        <dbReference type="Proteomes" id="UP000694866"/>
    </source>
</evidence>
<evidence type="ECO:0000313" key="8">
    <source>
        <dbReference type="RefSeq" id="XP_011296682.1"/>
    </source>
</evidence>
<evidence type="ECO:0000256" key="1">
    <source>
        <dbReference type="ARBA" id="ARBA00004141"/>
    </source>
</evidence>
<accession>A0A9R1TUD5</accession>
<dbReference type="PANTHER" id="PTHR21389">
    <property type="entry name" value="P53 INDUCED PROTEIN"/>
    <property type="match status" value="1"/>
</dbReference>
<organism evidence="7 8">
    <name type="scientific">Fopius arisanus</name>
    <dbReference type="NCBI Taxonomy" id="64838"/>
    <lineage>
        <taxon>Eukaryota</taxon>
        <taxon>Metazoa</taxon>
        <taxon>Ecdysozoa</taxon>
        <taxon>Arthropoda</taxon>
        <taxon>Hexapoda</taxon>
        <taxon>Insecta</taxon>
        <taxon>Pterygota</taxon>
        <taxon>Neoptera</taxon>
        <taxon>Endopterygota</taxon>
        <taxon>Hymenoptera</taxon>
        <taxon>Apocrita</taxon>
        <taxon>Ichneumonoidea</taxon>
        <taxon>Braconidae</taxon>
        <taxon>Opiinae</taxon>
        <taxon>Fopius</taxon>
    </lineage>
</organism>
<dbReference type="Proteomes" id="UP000694866">
    <property type="component" value="Unplaced"/>
</dbReference>
<evidence type="ECO:0000256" key="4">
    <source>
        <dbReference type="ARBA" id="ARBA00022989"/>
    </source>
</evidence>
<keyword evidence="3 6" id="KW-0812">Transmembrane</keyword>
<dbReference type="GO" id="GO:0005783">
    <property type="term" value="C:endoplasmic reticulum"/>
    <property type="evidence" value="ECO:0007669"/>
    <property type="project" value="TreeGrafter"/>
</dbReference>
<name>A0A9R1TUD5_9HYME</name>
<keyword evidence="5 6" id="KW-0472">Membrane</keyword>
<dbReference type="GeneID" id="105262680"/>
<feature type="transmembrane region" description="Helical" evidence="6">
    <location>
        <begin position="118"/>
        <end position="139"/>
    </location>
</feature>
<dbReference type="InterPro" id="IPR059112">
    <property type="entry name" value="CysZ/EI24"/>
</dbReference>
<protein>
    <submittedName>
        <fullName evidence="8">Etoposide-induced protein 2.4 homolog isoform X2</fullName>
    </submittedName>
</protein>
<feature type="transmembrane region" description="Helical" evidence="6">
    <location>
        <begin position="72"/>
        <end position="98"/>
    </location>
</feature>
<dbReference type="CTD" id="10010"/>
<reference evidence="8" key="1">
    <citation type="submission" date="2025-08" db="UniProtKB">
        <authorList>
            <consortium name="RefSeq"/>
        </authorList>
    </citation>
    <scope>IDENTIFICATION</scope>
    <source>
        <strain evidence="8">USDA-PBARC FA_bdor</strain>
        <tissue evidence="8">Whole organism</tissue>
    </source>
</reference>
<keyword evidence="7" id="KW-1185">Reference proteome</keyword>
<evidence type="ECO:0000256" key="3">
    <source>
        <dbReference type="ARBA" id="ARBA00022692"/>
    </source>
</evidence>
<sequence>MDNVTGILRAICTGFTDSLKGAMVLFYMDKRINERLRASPSGIDRRSTNSSPKVALKGQRESKILKRTIQCCALNGGVFWASILIFECGLLPLLKHFLTIIFGHSPGMGMTVWSWTQPFLSLTFGTVWVLPLFLLSRIVNSLWFQDIADSAYRYRQGRPLLLSSVSKLIADTLFSILVQALFLGQGMLVSRIPLPPIGDLLALIHMCLLYALYAFEYKWFNMGWELHRRLTFIEANWPYFVGFGLPLALLTQLPNSHVIRRILD</sequence>
<gene>
    <name evidence="8" type="primary">tank</name>
</gene>
<dbReference type="GO" id="GO:0016020">
    <property type="term" value="C:membrane"/>
    <property type="evidence" value="ECO:0007669"/>
    <property type="project" value="UniProtKB-SubCell"/>
</dbReference>
<dbReference type="AlphaFoldDB" id="A0A9R1TUD5"/>
<comment type="similarity">
    <text evidence="2">Belongs to the EI24 family.</text>
</comment>
<evidence type="ECO:0000256" key="6">
    <source>
        <dbReference type="SAM" id="Phobius"/>
    </source>
</evidence>
<feature type="transmembrane region" description="Helical" evidence="6">
    <location>
        <begin position="160"/>
        <end position="182"/>
    </location>
</feature>
<keyword evidence="4 6" id="KW-1133">Transmembrane helix</keyword>
<dbReference type="Pfam" id="PF07264">
    <property type="entry name" value="EI24"/>
    <property type="match status" value="1"/>
</dbReference>
<proteinExistence type="inferred from homology"/>
<feature type="transmembrane region" description="Helical" evidence="6">
    <location>
        <begin position="6"/>
        <end position="27"/>
    </location>
</feature>